<organism evidence="2 3">
    <name type="scientific">Moumouvirus goulette</name>
    <dbReference type="NCBI Taxonomy" id="1247379"/>
    <lineage>
        <taxon>Viruses</taxon>
        <taxon>Varidnaviria</taxon>
        <taxon>Bamfordvirae</taxon>
        <taxon>Nucleocytoviricota</taxon>
        <taxon>Megaviricetes</taxon>
        <taxon>Imitervirales</taxon>
        <taxon>Mimiviridae</taxon>
        <taxon>Megamimivirinae</taxon>
        <taxon>Moumouvirus</taxon>
        <taxon>Moumouvirus goulettemassiliense</taxon>
    </lineage>
</organism>
<accession>M1PH38</accession>
<dbReference type="Pfam" id="PF19165">
    <property type="entry name" value="DUF5847"/>
    <property type="match status" value="2"/>
</dbReference>
<evidence type="ECO:0000313" key="2">
    <source>
        <dbReference type="EMBL" id="AGF85358.1"/>
    </source>
</evidence>
<dbReference type="EMBL" id="KC008572">
    <property type="protein sequence ID" value="AGF85358.1"/>
    <property type="molecule type" value="Genomic_DNA"/>
</dbReference>
<keyword evidence="3" id="KW-1185">Reference proteome</keyword>
<evidence type="ECO:0000256" key="1">
    <source>
        <dbReference type="ARBA" id="ARBA00023598"/>
    </source>
</evidence>
<name>M1PH38_9VIRU</name>
<protein>
    <submittedName>
        <fullName evidence="2">Uncharacterized protein</fullName>
    </submittedName>
</protein>
<dbReference type="Proteomes" id="UP000241071">
    <property type="component" value="Segment"/>
</dbReference>
<reference evidence="2 3" key="1">
    <citation type="submission" date="2012-10" db="EMBL/GenBank/DDBJ databases">
        <title>Complete genome sequence of Moumouvirus goulette.</title>
        <authorList>
            <person name="Fournous G."/>
            <person name="Bougalmi M."/>
            <person name="Colson P."/>
        </authorList>
    </citation>
    <scope>NUCLEOTIDE SEQUENCE [LARGE SCALE GENOMIC DNA]</scope>
</reference>
<evidence type="ECO:0000313" key="3">
    <source>
        <dbReference type="Proteomes" id="UP000241071"/>
    </source>
</evidence>
<sequence length="389" mass="46081">MTKIDGPINVIRMSGSVNNIKKVIYLFMDRHNEIENQTDCQDDSSIDIIKYLKQNFQNLNSGNTKVDFFLETNPGHLSAKISETIFNSGPSLEYLESLWYFFYKNIKIDKNKISSNFKNVRFHYIDIRQPLYILTTRMINVAQEIFNNEEKELIIADVIKTCLEVIIEFFDNFIDFVKSDTNNIKTKVYPIKNKNAPYIVDVILKKDCRQQYYDEIFYFLNKIKYDYNHNNIKNIVNTYLHKDILEHAIKVKNNSEKFYNYVAGLTNEDYENNYLSEKIQNELNHLDHKLFSFNAKIVDLYFLRRFLDKDYITNAVVYTGAYHSMVYIYMLRTIGFKITHCAKTNIYNINELNVIVLENKLDFGKFLDTFALDNTLQCSDIEGFPENFR</sequence>
<proteinExistence type="inferred from homology"/>
<comment type="similarity">
    <text evidence="1">Belongs to the mimivirus R160 family.</text>
</comment>
<dbReference type="InterPro" id="IPR043885">
    <property type="entry name" value="DUF5847"/>
</dbReference>
<gene>
    <name evidence="2" type="ORF">glt_00549</name>
</gene>